<dbReference type="Gene3D" id="3.50.70.10">
    <property type="match status" value="1"/>
</dbReference>
<protein>
    <recommendedName>
        <fullName evidence="2">Chalcone--flavanone isomerase</fullName>
    </recommendedName>
</protein>
<gene>
    <name evidence="4" type="ORF">PVAP13_2NG547800</name>
</gene>
<dbReference type="Gene3D" id="1.10.890.20">
    <property type="match status" value="1"/>
</dbReference>
<dbReference type="PANTHER" id="PTHR47589:SF5">
    <property type="entry name" value="CHALCONE ISOMERASE DOMAIN-CONTAINING PROTEIN"/>
    <property type="match status" value="1"/>
</dbReference>
<evidence type="ECO:0000259" key="3">
    <source>
        <dbReference type="Pfam" id="PF16035"/>
    </source>
</evidence>
<dbReference type="InterPro" id="IPR016088">
    <property type="entry name" value="Chalcone_isomerase_3-sand"/>
</dbReference>
<dbReference type="GO" id="GO:0005504">
    <property type="term" value="F:fatty acid binding"/>
    <property type="evidence" value="ECO:0007669"/>
    <property type="project" value="TreeGrafter"/>
</dbReference>
<feature type="domain" description="Chalcone isomerase" evidence="3">
    <location>
        <begin position="92"/>
        <end position="248"/>
    </location>
</feature>
<comment type="caution">
    <text evidence="4">The sequence shown here is derived from an EMBL/GenBank/DDBJ whole genome shotgun (WGS) entry which is preliminary data.</text>
</comment>
<proteinExistence type="inferred from homology"/>
<sequence>MVSLRFTTAAVPRLPPKPGPNGAAIAATLAAAAAAAASLTLTAKSAGRPVPLPSPSAPLWASLSLADGAAAPGSVEPRTGAAFPTEAAAGRRLLGVGLRKTSVLGLKSIDVYAFGVYADGNDLKQQLEEKYRKFSASELKGNAELINDVLEQDIRMTVKLQIVYGRLSIRSVRSAFEKSVGSRLQKFGGQDTKELLQSFVALFKDEYKLPKGSVIELSRESNHVLKISIEGEELGSIQSKLLCSRALFILPAEQPLKFLAQRRQNEILLHDPNTSDKSGHPSRFSFCCLDYW</sequence>
<dbReference type="GO" id="GO:0016872">
    <property type="term" value="F:intramolecular lyase activity"/>
    <property type="evidence" value="ECO:0007669"/>
    <property type="project" value="InterPro"/>
</dbReference>
<dbReference type="InterPro" id="IPR016087">
    <property type="entry name" value="Chalcone_isomerase"/>
</dbReference>
<evidence type="ECO:0000256" key="2">
    <source>
        <dbReference type="ARBA" id="ARBA00024426"/>
    </source>
</evidence>
<organism evidence="4 5">
    <name type="scientific">Panicum virgatum</name>
    <name type="common">Blackwell switchgrass</name>
    <dbReference type="NCBI Taxonomy" id="38727"/>
    <lineage>
        <taxon>Eukaryota</taxon>
        <taxon>Viridiplantae</taxon>
        <taxon>Streptophyta</taxon>
        <taxon>Embryophyta</taxon>
        <taxon>Tracheophyta</taxon>
        <taxon>Spermatophyta</taxon>
        <taxon>Magnoliopsida</taxon>
        <taxon>Liliopsida</taxon>
        <taxon>Poales</taxon>
        <taxon>Poaceae</taxon>
        <taxon>PACMAD clade</taxon>
        <taxon>Panicoideae</taxon>
        <taxon>Panicodae</taxon>
        <taxon>Paniceae</taxon>
        <taxon>Panicinae</taxon>
        <taxon>Panicum</taxon>
        <taxon>Panicum sect. Hiantes</taxon>
    </lineage>
</organism>
<evidence type="ECO:0000313" key="5">
    <source>
        <dbReference type="Proteomes" id="UP000823388"/>
    </source>
</evidence>
<accession>A0A8T0VTR8</accession>
<dbReference type="EMBL" id="CM029040">
    <property type="protein sequence ID" value="KAG2637837.1"/>
    <property type="molecule type" value="Genomic_DNA"/>
</dbReference>
<dbReference type="Pfam" id="PF16035">
    <property type="entry name" value="Chalcone_2"/>
    <property type="match status" value="1"/>
</dbReference>
<evidence type="ECO:0000313" key="4">
    <source>
        <dbReference type="EMBL" id="KAG2637837.1"/>
    </source>
</evidence>
<name>A0A8T0VTR8_PANVG</name>
<dbReference type="InterPro" id="IPR016089">
    <property type="entry name" value="Chalcone_isomerase_bundle_sf"/>
</dbReference>
<evidence type="ECO:0000256" key="1">
    <source>
        <dbReference type="ARBA" id="ARBA00007166"/>
    </source>
</evidence>
<dbReference type="AlphaFoldDB" id="A0A8T0VTR8"/>
<keyword evidence="5" id="KW-1185">Reference proteome</keyword>
<dbReference type="PANTHER" id="PTHR47589">
    <property type="entry name" value="FATTY-ACID-BINDING PROTEIN 1"/>
    <property type="match status" value="1"/>
</dbReference>
<dbReference type="SUPFAM" id="SSF54626">
    <property type="entry name" value="Chalcone isomerase"/>
    <property type="match status" value="1"/>
</dbReference>
<dbReference type="GO" id="GO:0006631">
    <property type="term" value="P:fatty acid metabolic process"/>
    <property type="evidence" value="ECO:0007669"/>
    <property type="project" value="TreeGrafter"/>
</dbReference>
<dbReference type="GO" id="GO:0009570">
    <property type="term" value="C:chloroplast stroma"/>
    <property type="evidence" value="ECO:0007669"/>
    <property type="project" value="TreeGrafter"/>
</dbReference>
<comment type="similarity">
    <text evidence="1">Belongs to the chalcone isomerase family.</text>
</comment>
<dbReference type="InterPro" id="IPR044228">
    <property type="entry name" value="FAP1"/>
</dbReference>
<dbReference type="Proteomes" id="UP000823388">
    <property type="component" value="Chromosome 2N"/>
</dbReference>
<dbReference type="InterPro" id="IPR036298">
    <property type="entry name" value="Chalcone_isomerase_sf"/>
</dbReference>
<reference evidence="4" key="1">
    <citation type="submission" date="2020-05" db="EMBL/GenBank/DDBJ databases">
        <title>WGS assembly of Panicum virgatum.</title>
        <authorList>
            <person name="Lovell J.T."/>
            <person name="Jenkins J."/>
            <person name="Shu S."/>
            <person name="Juenger T.E."/>
            <person name="Schmutz J."/>
        </authorList>
    </citation>
    <scope>NUCLEOTIDE SEQUENCE</scope>
    <source>
        <strain evidence="4">AP13</strain>
    </source>
</reference>